<dbReference type="KEGG" id="tsi:TSIB_1988"/>
<dbReference type="SUPFAM" id="SSF51126">
    <property type="entry name" value="Pectin lyase-like"/>
    <property type="match status" value="1"/>
</dbReference>
<dbReference type="AlphaFoldDB" id="C6A054"/>
<evidence type="ECO:0000313" key="2">
    <source>
        <dbReference type="EMBL" id="ACS91035.1"/>
    </source>
</evidence>
<dbReference type="InterPro" id="IPR022651">
    <property type="entry name" value="S_layer_C"/>
</dbReference>
<dbReference type="STRING" id="604354.TSIB_1988"/>
<accession>C6A054</accession>
<evidence type="ECO:0000313" key="3">
    <source>
        <dbReference type="Proteomes" id="UP000009079"/>
    </source>
</evidence>
<sequence length="608" mass="67954">MRKFGVFVVMLLSIFSIFSVSPVSAASTMFHTGTLLIDGTEYKIEDMTFLQEGNIIIQNSGKLVIRNATLELLQDYHNNYGIVVKDTSELVVEDSVITSDYQFHINFHSNSKGVFTGLSSTKRAPIISLSTGSPVLQISNSSFDALETTPYLSGGQATVKNSEFSLYSWLVGQINVTNLHEGVNIGNASVISDKYVVRIQDSTLDGIWMWTQKDAEVTIKNSYIGSIEIRDFPKIYLINSTVKSLTPQLKDIDIDLSLKPGFYVSHVMNLTQEGMWFLSFENSRVLEWDVLVLANSKVTLHDSKLSQVTLTAQNKNSTVFIKDSEISWLEIKDFTGHVSFDHVTITGWVSIYKAPETKQNVLIDGNVTIFPRTLKFLSGFKWDDSIVKRTYPIVLKRGLFYDAYNNYSIEIFNPNGDLVYFSPVSNMKYPTLVFNSSNYDKTFSLVVMGENNELSVTPISLLTSTPISLKLGDKLKVPMIRSSPVIYGEGRVDKDYAWTLWRKMCSDKAFTPCTESEIVALIGGPVANSITNEYMSRFPVEVTNEYPGKGKGVIEATIIDGKIYLLVAGSDRWGTKAGVEILKTLDYIPEKPIFVDWNEGNPKIIPGS</sequence>
<reference evidence="2 3" key="1">
    <citation type="journal article" date="2009" name="Appl. Environ. Microbiol.">
        <title>Metabolic versatility and indigenous origin of the archaeon Thermococcus sibiricus, isolated from a siberian oil reservoir, as revealed by genome analysis.</title>
        <authorList>
            <person name="Mardanov A.V."/>
            <person name="Ravin N.V."/>
            <person name="Svetlitchnyi V.A."/>
            <person name="Beletsky A.V."/>
            <person name="Miroshnichenko M.L."/>
            <person name="Bonch-Osmolovskaya E.A."/>
            <person name="Skryabin K.G."/>
        </authorList>
    </citation>
    <scope>NUCLEOTIDE SEQUENCE [LARGE SCALE GENOMIC DNA]</scope>
    <source>
        <strain evidence="3">DSM 12597 / MM 739</strain>
    </source>
</reference>
<keyword evidence="3" id="KW-1185">Reference proteome</keyword>
<dbReference type="GeneID" id="8097000"/>
<dbReference type="Pfam" id="PF05124">
    <property type="entry name" value="S_layer_C"/>
    <property type="match status" value="1"/>
</dbReference>
<dbReference type="HOGENOM" id="CLU_448805_0_0_2"/>
<name>C6A054_THESM</name>
<gene>
    <name evidence="2" type="ordered locus">TSIB_1988</name>
</gene>
<evidence type="ECO:0000259" key="1">
    <source>
        <dbReference type="Pfam" id="PF05124"/>
    </source>
</evidence>
<dbReference type="InterPro" id="IPR011050">
    <property type="entry name" value="Pectin_lyase_fold/virulence"/>
</dbReference>
<dbReference type="Proteomes" id="UP000009079">
    <property type="component" value="Chromosome"/>
</dbReference>
<feature type="domain" description="S-layer protein outer" evidence="1">
    <location>
        <begin position="520"/>
        <end position="581"/>
    </location>
</feature>
<dbReference type="OrthoDB" id="95119at2157"/>
<organism evidence="2 3">
    <name type="scientific">Thermococcus sibiricus (strain DSM 12597 / MM 739)</name>
    <dbReference type="NCBI Taxonomy" id="604354"/>
    <lineage>
        <taxon>Archaea</taxon>
        <taxon>Methanobacteriati</taxon>
        <taxon>Methanobacteriota</taxon>
        <taxon>Thermococci</taxon>
        <taxon>Thermococcales</taxon>
        <taxon>Thermococcaceae</taxon>
        <taxon>Thermococcus</taxon>
    </lineage>
</organism>
<protein>
    <recommendedName>
        <fullName evidence="1">S-layer protein outer domain-containing protein</fullName>
    </recommendedName>
</protein>
<dbReference type="RefSeq" id="WP_015850251.1">
    <property type="nucleotide sequence ID" value="NC_012883.1"/>
</dbReference>
<dbReference type="eggNOG" id="arCOG03418">
    <property type="taxonomic scope" value="Archaea"/>
</dbReference>
<dbReference type="EMBL" id="CP001463">
    <property type="protein sequence ID" value="ACS91035.1"/>
    <property type="molecule type" value="Genomic_DNA"/>
</dbReference>
<proteinExistence type="predicted"/>